<reference evidence="1 2" key="1">
    <citation type="journal article" date="2021" name="Nat. Commun.">
        <title>Genetic determinants of endophytism in the Arabidopsis root mycobiome.</title>
        <authorList>
            <person name="Mesny F."/>
            <person name="Miyauchi S."/>
            <person name="Thiergart T."/>
            <person name="Pickel B."/>
            <person name="Atanasova L."/>
            <person name="Karlsson M."/>
            <person name="Huettel B."/>
            <person name="Barry K.W."/>
            <person name="Haridas S."/>
            <person name="Chen C."/>
            <person name="Bauer D."/>
            <person name="Andreopoulos W."/>
            <person name="Pangilinan J."/>
            <person name="LaButti K."/>
            <person name="Riley R."/>
            <person name="Lipzen A."/>
            <person name="Clum A."/>
            <person name="Drula E."/>
            <person name="Henrissat B."/>
            <person name="Kohler A."/>
            <person name="Grigoriev I.V."/>
            <person name="Martin F.M."/>
            <person name="Hacquard S."/>
        </authorList>
    </citation>
    <scope>NUCLEOTIDE SEQUENCE [LARGE SCALE GENOMIC DNA]</scope>
    <source>
        <strain evidence="1 2">MPI-SDFR-AT-0079</strain>
    </source>
</reference>
<evidence type="ECO:0000313" key="1">
    <source>
        <dbReference type="EMBL" id="KAH6628397.1"/>
    </source>
</evidence>
<dbReference type="Proteomes" id="UP000724584">
    <property type="component" value="Unassembled WGS sequence"/>
</dbReference>
<comment type="caution">
    <text evidence="1">The sequence shown here is derived from an EMBL/GenBank/DDBJ whole genome shotgun (WGS) entry which is preliminary data.</text>
</comment>
<name>A0ACB7P730_9PEZI</name>
<sequence length="1169" mass="126690">MPVREAPWEGGPEELRMLRAAMSESSLILHGPPDLPRDAEILGVCGVLAENADQNKYGWMVADFLHWKLLFHDLGEKAAQTWASSLNIQKFLGNIDGVDTGDETVNSIIGTHEDDIKTMPNNNRDFKAMFTQELAKSAHAAILRGTVLAVMLFAPVTPEQDICLDLDRKRMFVTMDGLCRTINEATNNVQLPVMILTPSPFTGGWLCRSINPVMCPGSDQMMRIIAKSSGGAFAKRFVRSFTERNSPLMTDSQRARITYDDPMPLRPTALQTNSLHRFQRQIHESLEHRLSVFAQDHAFILRPESARDPSVFSDTWAEYGPRLGLRFERWAERWGSTRPTINHPERFEFLGEAFGGTRESQLFHLTHLINTELTTNQGDWGRQVGGCTGELYAHFLKQPMPTEDEAKRVFDAIEFRASSAIVAQMVVKAFALPVPAGAKCRYWHDKMDGGADEYYRKLQYAFGEAHALFDTAAVLPGENQHDFKNVRFFRAARWLSAAIALRFENGSREEIERFVSRDVARFITKIQDAQKALLLEDKEVTRAGADWIAALGLGGETPAATNITNPGTDVAPAPDDTDLVGQAPVGPRLNGQTKALLPGLAQETQQQRTSWTKYTEAENSTARTDMKKVIEEVPHHLDSPTAMDDWLEKAWGSGGATGQADKPEMESKVNDGLTSLKPAPAITDPPNSTLWNNGISSYYISSSTNNQNGLSDNSTDAGGKAIGTSSVQPPHIDNNVASRESATGIPTSCEAINSARTSFETAHSVPASHEAINSSPASFETANSVPTSSKMANSVPTSSVLGVDDSLSAWDVILNPPAASSSDQKKRQARVSFQESDDLLDLEEQSLDELVDLICTEPAAEHSEDQVVDKPVTPTLLEPAAVSLEDQVVGKLATLTQLEPAATDLEEKTVDKLATPTQLEPAATDLVEKTVDKPATPIPSGLADKSTLHQALARLAEALKEVSREMSASGGTEAEYIAQVFKRAAEIIEEDEVLATIRSTGPTPVEKTSFNSPASVATLRSKAGPTAVEKTSFNSPASFAVDKETGTWSKWLEAASPRAPQASRKGKEVARNVSEGAATASPYFLGASPEITGGHPRLGSLDVPMQSWAIPNPMGTSAMEHTAGMGASESARPAAVQAATTANQLAGPSKVASNLACGSAFWDRAGFKF</sequence>
<evidence type="ECO:0000313" key="2">
    <source>
        <dbReference type="Proteomes" id="UP000724584"/>
    </source>
</evidence>
<proteinExistence type="predicted"/>
<accession>A0ACB7P730</accession>
<gene>
    <name evidence="1" type="ORF">F5144DRAFT_515745</name>
</gene>
<protein>
    <submittedName>
        <fullName evidence="1">Uncharacterized protein</fullName>
    </submittedName>
</protein>
<dbReference type="EMBL" id="JAGIZQ010000005">
    <property type="protein sequence ID" value="KAH6628397.1"/>
    <property type="molecule type" value="Genomic_DNA"/>
</dbReference>
<keyword evidence="2" id="KW-1185">Reference proteome</keyword>
<organism evidence="1 2">
    <name type="scientific">Chaetomium tenue</name>
    <dbReference type="NCBI Taxonomy" id="1854479"/>
    <lineage>
        <taxon>Eukaryota</taxon>
        <taxon>Fungi</taxon>
        <taxon>Dikarya</taxon>
        <taxon>Ascomycota</taxon>
        <taxon>Pezizomycotina</taxon>
        <taxon>Sordariomycetes</taxon>
        <taxon>Sordariomycetidae</taxon>
        <taxon>Sordariales</taxon>
        <taxon>Chaetomiaceae</taxon>
        <taxon>Chaetomium</taxon>
    </lineage>
</organism>